<feature type="region of interest" description="Disordered" evidence="1">
    <location>
        <begin position="187"/>
        <end position="207"/>
    </location>
</feature>
<dbReference type="Proteomes" id="UP000054279">
    <property type="component" value="Unassembled WGS sequence"/>
</dbReference>
<protein>
    <submittedName>
        <fullName evidence="2">Uncharacterized protein</fullName>
    </submittedName>
</protein>
<feature type="region of interest" description="Disordered" evidence="1">
    <location>
        <begin position="252"/>
        <end position="271"/>
    </location>
</feature>
<dbReference type="AlphaFoldDB" id="A0A0C9V855"/>
<organism evidence="2 3">
    <name type="scientific">Sphaerobolus stellatus (strain SS14)</name>
    <dbReference type="NCBI Taxonomy" id="990650"/>
    <lineage>
        <taxon>Eukaryota</taxon>
        <taxon>Fungi</taxon>
        <taxon>Dikarya</taxon>
        <taxon>Basidiomycota</taxon>
        <taxon>Agaricomycotina</taxon>
        <taxon>Agaricomycetes</taxon>
        <taxon>Phallomycetidae</taxon>
        <taxon>Geastrales</taxon>
        <taxon>Sphaerobolaceae</taxon>
        <taxon>Sphaerobolus</taxon>
    </lineage>
</organism>
<sequence>MSIRLEQALQALQAMQHLNIDVSQFIIFILASTTPEIRDSQLSLIQHATAIFDAFSTVPEAQNDVVSWVHTIAKNTYMEEVCALTSPGLGFHFNAGKATMDKIENFKTDILQSHMLSLAPHLYDLIGDLLVSDPKLKARRVEIPSAGENEEEEPGDEDEEADLWSGFGELRPEDFLDDEAVAEAMGSLEDASSRQLKKTRRDGRVPENQTRHARLTLCASPLRRDARAKFRSLNIYCLNGWKTSLMLGGPPFQQIREPSRRKGLGRSLWGA</sequence>
<feature type="compositionally biased region" description="Acidic residues" evidence="1">
    <location>
        <begin position="148"/>
        <end position="161"/>
    </location>
</feature>
<accession>A0A0C9V855</accession>
<evidence type="ECO:0000313" key="3">
    <source>
        <dbReference type="Proteomes" id="UP000054279"/>
    </source>
</evidence>
<evidence type="ECO:0000313" key="2">
    <source>
        <dbReference type="EMBL" id="KIJ43194.1"/>
    </source>
</evidence>
<dbReference type="HOGENOM" id="CLU_1027349_0_0_1"/>
<reference evidence="2 3" key="1">
    <citation type="submission" date="2014-06" db="EMBL/GenBank/DDBJ databases">
        <title>Evolutionary Origins and Diversification of the Mycorrhizal Mutualists.</title>
        <authorList>
            <consortium name="DOE Joint Genome Institute"/>
            <consortium name="Mycorrhizal Genomics Consortium"/>
            <person name="Kohler A."/>
            <person name="Kuo A."/>
            <person name="Nagy L.G."/>
            <person name="Floudas D."/>
            <person name="Copeland A."/>
            <person name="Barry K.W."/>
            <person name="Cichocki N."/>
            <person name="Veneault-Fourrey C."/>
            <person name="LaButti K."/>
            <person name="Lindquist E.A."/>
            <person name="Lipzen A."/>
            <person name="Lundell T."/>
            <person name="Morin E."/>
            <person name="Murat C."/>
            <person name="Riley R."/>
            <person name="Ohm R."/>
            <person name="Sun H."/>
            <person name="Tunlid A."/>
            <person name="Henrissat B."/>
            <person name="Grigoriev I.V."/>
            <person name="Hibbett D.S."/>
            <person name="Martin F."/>
        </authorList>
    </citation>
    <scope>NUCLEOTIDE SEQUENCE [LARGE SCALE GENOMIC DNA]</scope>
    <source>
        <strain evidence="2 3">SS14</strain>
    </source>
</reference>
<dbReference type="OrthoDB" id="3067216at2759"/>
<proteinExistence type="predicted"/>
<dbReference type="EMBL" id="KN837124">
    <property type="protein sequence ID" value="KIJ43194.1"/>
    <property type="molecule type" value="Genomic_DNA"/>
</dbReference>
<name>A0A0C9V855_SPHS4</name>
<gene>
    <name evidence="2" type="ORF">M422DRAFT_779810</name>
</gene>
<evidence type="ECO:0000256" key="1">
    <source>
        <dbReference type="SAM" id="MobiDB-lite"/>
    </source>
</evidence>
<feature type="region of interest" description="Disordered" evidence="1">
    <location>
        <begin position="141"/>
        <end position="161"/>
    </location>
</feature>
<keyword evidence="3" id="KW-1185">Reference proteome</keyword>